<dbReference type="Proteomes" id="UP000294933">
    <property type="component" value="Unassembled WGS sequence"/>
</dbReference>
<organism evidence="2 3">
    <name type="scientific">Rickenella mellea</name>
    <dbReference type="NCBI Taxonomy" id="50990"/>
    <lineage>
        <taxon>Eukaryota</taxon>
        <taxon>Fungi</taxon>
        <taxon>Dikarya</taxon>
        <taxon>Basidiomycota</taxon>
        <taxon>Agaricomycotina</taxon>
        <taxon>Agaricomycetes</taxon>
        <taxon>Hymenochaetales</taxon>
        <taxon>Rickenellaceae</taxon>
        <taxon>Rickenella</taxon>
    </lineage>
</organism>
<accession>A0A4Y7Q2T8</accession>
<feature type="compositionally biased region" description="Polar residues" evidence="1">
    <location>
        <begin position="230"/>
        <end position="280"/>
    </location>
</feature>
<proteinExistence type="predicted"/>
<dbReference type="AlphaFoldDB" id="A0A4Y7Q2T8"/>
<feature type="region of interest" description="Disordered" evidence="1">
    <location>
        <begin position="32"/>
        <end position="65"/>
    </location>
</feature>
<feature type="compositionally biased region" description="Acidic residues" evidence="1">
    <location>
        <begin position="454"/>
        <end position="469"/>
    </location>
</feature>
<feature type="region of interest" description="Disordered" evidence="1">
    <location>
        <begin position="432"/>
        <end position="498"/>
    </location>
</feature>
<keyword evidence="3" id="KW-1185">Reference proteome</keyword>
<evidence type="ECO:0000256" key="1">
    <source>
        <dbReference type="SAM" id="MobiDB-lite"/>
    </source>
</evidence>
<feature type="region of interest" description="Disordered" evidence="1">
    <location>
        <begin position="216"/>
        <end position="405"/>
    </location>
</feature>
<feature type="compositionally biased region" description="Basic and acidic residues" evidence="1">
    <location>
        <begin position="300"/>
        <end position="327"/>
    </location>
</feature>
<name>A0A4Y7Q2T8_9AGAM</name>
<feature type="compositionally biased region" description="Pro residues" evidence="1">
    <location>
        <begin position="473"/>
        <end position="491"/>
    </location>
</feature>
<evidence type="ECO:0000313" key="3">
    <source>
        <dbReference type="Proteomes" id="UP000294933"/>
    </source>
</evidence>
<reference evidence="2 3" key="1">
    <citation type="submission" date="2018-06" db="EMBL/GenBank/DDBJ databases">
        <title>A transcriptomic atlas of mushroom development highlights an independent origin of complex multicellularity.</title>
        <authorList>
            <consortium name="DOE Joint Genome Institute"/>
            <person name="Krizsan K."/>
            <person name="Almasi E."/>
            <person name="Merenyi Z."/>
            <person name="Sahu N."/>
            <person name="Viragh M."/>
            <person name="Koszo T."/>
            <person name="Mondo S."/>
            <person name="Kiss B."/>
            <person name="Balint B."/>
            <person name="Kues U."/>
            <person name="Barry K."/>
            <person name="Hegedus J.C."/>
            <person name="Henrissat B."/>
            <person name="Johnson J."/>
            <person name="Lipzen A."/>
            <person name="Ohm R."/>
            <person name="Nagy I."/>
            <person name="Pangilinan J."/>
            <person name="Yan J."/>
            <person name="Xiong Y."/>
            <person name="Grigoriev I.V."/>
            <person name="Hibbett D.S."/>
            <person name="Nagy L.G."/>
        </authorList>
    </citation>
    <scope>NUCLEOTIDE SEQUENCE [LARGE SCALE GENOMIC DNA]</scope>
    <source>
        <strain evidence="2 3">SZMC22713</strain>
    </source>
</reference>
<feature type="compositionally biased region" description="Polar residues" evidence="1">
    <location>
        <begin position="341"/>
        <end position="350"/>
    </location>
</feature>
<protein>
    <submittedName>
        <fullName evidence="2">Uncharacterized protein</fullName>
    </submittedName>
</protein>
<dbReference type="VEuPathDB" id="FungiDB:BD410DRAFT_275208"/>
<feature type="compositionally biased region" description="Polar residues" evidence="1">
    <location>
        <begin position="79"/>
        <end position="107"/>
    </location>
</feature>
<gene>
    <name evidence="2" type="ORF">BD410DRAFT_275208</name>
</gene>
<feature type="compositionally biased region" description="Low complexity" evidence="1">
    <location>
        <begin position="442"/>
        <end position="453"/>
    </location>
</feature>
<evidence type="ECO:0000313" key="2">
    <source>
        <dbReference type="EMBL" id="TDL21963.1"/>
    </source>
</evidence>
<feature type="region of interest" description="Disordered" evidence="1">
    <location>
        <begin position="79"/>
        <end position="143"/>
    </location>
</feature>
<sequence>MPHSAFCHLPLACKSSTKHRFIEISSLTSQSAHPRRLSKTMAVSQSPSRDPRRLPSAVASSSRRDVRRILGPVSNLYQTSLRGGASRSSSPTRESTIESTEFPTTAPATEREVDDEVNNSDTNNALDVGGLPADATDESPHRENAIEVSTEYAIPETRNNTNEATDNAAATIKDAPPTSPIAVGNAEARHASPSPTPHEAPFKLALHWFIARSDEGSTTSTTVSVPRTDGSGQNIAEVTDTSRTDVPTSSPDTNGVTTSIAAGSSPHTTDLSQNIDQPHSATGKGKNRTVDELAEEGESDDKREDLVAKCARMNEDATEEERKEKREGKKRARSDDDDASPISSGDNTIPTDDDHQSKRAKRSMEGSSVSHGSSPRHRGTTIAYHVNNAFPAPGESQENETSESVPAAILAPPTAPVIATLNFHSLVTPDVSVASSDDESDSTYSYSGSSSSSDSDDTDTDTGSGDESDNTPTVPPVPAAAPAPIPAPLPALPHGLQPPFHRRMRAFYGAEMAEEVISSPYV</sequence>
<dbReference type="EMBL" id="ML170177">
    <property type="protein sequence ID" value="TDL21963.1"/>
    <property type="molecule type" value="Genomic_DNA"/>
</dbReference>